<dbReference type="PANTHER" id="PTHR42681">
    <property type="entry name" value="MALONYL-COA-ACYL CARRIER PROTEIN TRANSACYLASE, MITOCHONDRIAL"/>
    <property type="match status" value="1"/>
</dbReference>
<accession>A0A1H3W8W4</accession>
<evidence type="ECO:0000313" key="10">
    <source>
        <dbReference type="Proteomes" id="UP000198658"/>
    </source>
</evidence>
<dbReference type="SMART" id="SM00827">
    <property type="entry name" value="PKS_AT"/>
    <property type="match status" value="1"/>
</dbReference>
<dbReference type="Gene3D" id="3.40.366.10">
    <property type="entry name" value="Malonyl-Coenzyme A Acyl Carrier Protein, domain 2"/>
    <property type="match status" value="1"/>
</dbReference>
<dbReference type="InterPro" id="IPR001227">
    <property type="entry name" value="Ac_transferase_dom_sf"/>
</dbReference>
<dbReference type="InterPro" id="IPR014043">
    <property type="entry name" value="Acyl_transferase_dom"/>
</dbReference>
<gene>
    <name evidence="9" type="ORF">SAMN05216562_0597</name>
</gene>
<evidence type="ECO:0000256" key="5">
    <source>
        <dbReference type="ARBA" id="ARBA00048462"/>
    </source>
</evidence>
<dbReference type="SUPFAM" id="SSF55048">
    <property type="entry name" value="Probable ACP-binding domain of malonyl-CoA ACP transacylase"/>
    <property type="match status" value="1"/>
</dbReference>
<dbReference type="EC" id="2.3.1.39" evidence="1 6"/>
<dbReference type="RefSeq" id="WP_091384980.1">
    <property type="nucleotide sequence ID" value="NZ_FNQO01000001.1"/>
</dbReference>
<dbReference type="InterPro" id="IPR050858">
    <property type="entry name" value="Mal-CoA-ACP_Trans/PKS_FabD"/>
</dbReference>
<evidence type="ECO:0000256" key="7">
    <source>
        <dbReference type="PIRSR" id="PIRSR000446-1"/>
    </source>
</evidence>
<comment type="similarity">
    <text evidence="6">Belongs to the fabD family.</text>
</comment>
<dbReference type="PANTHER" id="PTHR42681:SF1">
    <property type="entry name" value="MALONYL-COA-ACYL CARRIER PROTEIN TRANSACYLASE, MITOCHONDRIAL"/>
    <property type="match status" value="1"/>
</dbReference>
<protein>
    <recommendedName>
        <fullName evidence="2 6">Malonyl CoA-acyl carrier protein transacylase</fullName>
        <ecNumber evidence="1 6">2.3.1.39</ecNumber>
    </recommendedName>
</protein>
<evidence type="ECO:0000313" key="9">
    <source>
        <dbReference type="EMBL" id="SDZ82728.1"/>
    </source>
</evidence>
<dbReference type="InterPro" id="IPR024925">
    <property type="entry name" value="Malonyl_CoA-ACP_transAc"/>
</dbReference>
<dbReference type="AlphaFoldDB" id="A0A1H3W8W4"/>
<evidence type="ECO:0000256" key="6">
    <source>
        <dbReference type="PIRNR" id="PIRNR000446"/>
    </source>
</evidence>
<keyword evidence="4 6" id="KW-0012">Acyltransferase</keyword>
<keyword evidence="3 6" id="KW-0808">Transferase</keyword>
<dbReference type="OrthoDB" id="9808564at2"/>
<dbReference type="Pfam" id="PF00698">
    <property type="entry name" value="Acyl_transf_1"/>
    <property type="match status" value="1"/>
</dbReference>
<dbReference type="EMBL" id="FNQO01000001">
    <property type="protein sequence ID" value="SDZ82728.1"/>
    <property type="molecule type" value="Genomic_DNA"/>
</dbReference>
<evidence type="ECO:0000256" key="1">
    <source>
        <dbReference type="ARBA" id="ARBA00013258"/>
    </source>
</evidence>
<dbReference type="InterPro" id="IPR016036">
    <property type="entry name" value="Malonyl_transacylase_ACP-bd"/>
</dbReference>
<comment type="catalytic activity">
    <reaction evidence="5 6">
        <text>holo-[ACP] + malonyl-CoA = malonyl-[ACP] + CoA</text>
        <dbReference type="Rhea" id="RHEA:41792"/>
        <dbReference type="Rhea" id="RHEA-COMP:9623"/>
        <dbReference type="Rhea" id="RHEA-COMP:9685"/>
        <dbReference type="ChEBI" id="CHEBI:57287"/>
        <dbReference type="ChEBI" id="CHEBI:57384"/>
        <dbReference type="ChEBI" id="CHEBI:64479"/>
        <dbReference type="ChEBI" id="CHEBI:78449"/>
        <dbReference type="EC" id="2.3.1.39"/>
    </reaction>
</comment>
<feature type="domain" description="Malonyl-CoA:ACP transacylase (MAT)" evidence="8">
    <location>
        <begin position="9"/>
        <end position="308"/>
    </location>
</feature>
<feature type="active site" evidence="7">
    <location>
        <position position="203"/>
    </location>
</feature>
<reference evidence="10" key="1">
    <citation type="submission" date="2016-10" db="EMBL/GenBank/DDBJ databases">
        <authorList>
            <person name="Varghese N."/>
            <person name="Submissions S."/>
        </authorList>
    </citation>
    <scope>NUCLEOTIDE SEQUENCE [LARGE SCALE GENOMIC DNA]</scope>
    <source>
        <strain evidence="10">CGMCC 1.10657</strain>
    </source>
</reference>
<evidence type="ECO:0000256" key="2">
    <source>
        <dbReference type="ARBA" id="ARBA00018953"/>
    </source>
</evidence>
<keyword evidence="10" id="KW-1185">Reference proteome</keyword>
<evidence type="ECO:0000259" key="8">
    <source>
        <dbReference type="SMART" id="SM00827"/>
    </source>
</evidence>
<dbReference type="STRING" id="658218.SAMN05216562_0597"/>
<sequence>MTNARLAFVFPGQGSQQIGMLADAAAEFPEIHATFAEASNVLGYDLWDLCQTGEQADINLTERTQPLLLTASVALYRVWCARGGAHPALMAGHSLGEWSALVCAGTLAFTDAVRLVRERGRLMQEAVPAGQGAMAAVIGLDDAAVESACAEAAQGEVVAAVNYNSPGQVVIAGSSAAVDRAIEACKAAGAKRAMPLPVSAPFHTELMRPAAEKLAPQIEATVFHAPEIPVIHNVHARPEPDPAAIKALMIEQIYSPVRWTACVQAMAASGVEQLVECGPGKVLAGLAKRIDRGLNSHTIDAPAQLNEALLATAG</sequence>
<dbReference type="GO" id="GO:0006633">
    <property type="term" value="P:fatty acid biosynthetic process"/>
    <property type="evidence" value="ECO:0007669"/>
    <property type="project" value="TreeGrafter"/>
</dbReference>
<dbReference type="Gene3D" id="3.30.70.250">
    <property type="entry name" value="Malonyl-CoA ACP transacylase, ACP-binding"/>
    <property type="match status" value="1"/>
</dbReference>
<dbReference type="GO" id="GO:0005829">
    <property type="term" value="C:cytosol"/>
    <property type="evidence" value="ECO:0007669"/>
    <property type="project" value="TreeGrafter"/>
</dbReference>
<evidence type="ECO:0000256" key="4">
    <source>
        <dbReference type="ARBA" id="ARBA00023315"/>
    </source>
</evidence>
<dbReference type="InterPro" id="IPR004410">
    <property type="entry name" value="Malonyl_CoA-ACP_transAc_FabD"/>
</dbReference>
<dbReference type="PIRSF" id="PIRSF000446">
    <property type="entry name" value="Mct"/>
    <property type="match status" value="1"/>
</dbReference>
<evidence type="ECO:0000256" key="3">
    <source>
        <dbReference type="ARBA" id="ARBA00022679"/>
    </source>
</evidence>
<dbReference type="InterPro" id="IPR016035">
    <property type="entry name" value="Acyl_Trfase/lysoPLipase"/>
</dbReference>
<dbReference type="NCBIfam" id="TIGR00128">
    <property type="entry name" value="fabD"/>
    <property type="match status" value="1"/>
</dbReference>
<dbReference type="GO" id="GO:0004314">
    <property type="term" value="F:[acyl-carrier-protein] S-malonyltransferase activity"/>
    <property type="evidence" value="ECO:0007669"/>
    <property type="project" value="UniProtKB-EC"/>
</dbReference>
<organism evidence="9 10">
    <name type="scientific">Microbulbifer marinus</name>
    <dbReference type="NCBI Taxonomy" id="658218"/>
    <lineage>
        <taxon>Bacteria</taxon>
        <taxon>Pseudomonadati</taxon>
        <taxon>Pseudomonadota</taxon>
        <taxon>Gammaproteobacteria</taxon>
        <taxon>Cellvibrionales</taxon>
        <taxon>Microbulbiferaceae</taxon>
        <taxon>Microbulbifer</taxon>
    </lineage>
</organism>
<proteinExistence type="inferred from homology"/>
<feature type="active site" evidence="7">
    <location>
        <position position="94"/>
    </location>
</feature>
<name>A0A1H3W8W4_9GAMM</name>
<dbReference type="Proteomes" id="UP000198658">
    <property type="component" value="Unassembled WGS sequence"/>
</dbReference>
<dbReference type="SUPFAM" id="SSF52151">
    <property type="entry name" value="FabD/lysophospholipase-like"/>
    <property type="match status" value="1"/>
</dbReference>
<dbReference type="FunFam" id="3.30.70.250:FF:000001">
    <property type="entry name" value="Malonyl CoA-acyl carrier protein transacylase"/>
    <property type="match status" value="1"/>
</dbReference>